<sequence>MWDTSSALANLFNALCVCRIRPAVR</sequence>
<reference evidence="1" key="1">
    <citation type="submission" date="2014-11" db="EMBL/GenBank/DDBJ databases">
        <authorList>
            <person name="Amaro Gonzalez C."/>
        </authorList>
    </citation>
    <scope>NUCLEOTIDE SEQUENCE</scope>
</reference>
<dbReference type="AlphaFoldDB" id="A0A0E9UEZ6"/>
<name>A0A0E9UEZ6_ANGAN</name>
<reference evidence="1" key="2">
    <citation type="journal article" date="2015" name="Fish Shellfish Immunol.">
        <title>Early steps in the European eel (Anguilla anguilla)-Vibrio vulnificus interaction in the gills: Role of the RtxA13 toxin.</title>
        <authorList>
            <person name="Callol A."/>
            <person name="Pajuelo D."/>
            <person name="Ebbesson L."/>
            <person name="Teles M."/>
            <person name="MacKenzie S."/>
            <person name="Amaro C."/>
        </authorList>
    </citation>
    <scope>NUCLEOTIDE SEQUENCE</scope>
</reference>
<protein>
    <submittedName>
        <fullName evidence="1">Uncharacterized protein</fullName>
    </submittedName>
</protein>
<dbReference type="EMBL" id="GBXM01044225">
    <property type="protein sequence ID" value="JAH64352.1"/>
    <property type="molecule type" value="Transcribed_RNA"/>
</dbReference>
<evidence type="ECO:0000313" key="1">
    <source>
        <dbReference type="EMBL" id="JAH64352.1"/>
    </source>
</evidence>
<proteinExistence type="predicted"/>
<organism evidence="1">
    <name type="scientific">Anguilla anguilla</name>
    <name type="common">European freshwater eel</name>
    <name type="synonym">Muraena anguilla</name>
    <dbReference type="NCBI Taxonomy" id="7936"/>
    <lineage>
        <taxon>Eukaryota</taxon>
        <taxon>Metazoa</taxon>
        <taxon>Chordata</taxon>
        <taxon>Craniata</taxon>
        <taxon>Vertebrata</taxon>
        <taxon>Euteleostomi</taxon>
        <taxon>Actinopterygii</taxon>
        <taxon>Neopterygii</taxon>
        <taxon>Teleostei</taxon>
        <taxon>Anguilliformes</taxon>
        <taxon>Anguillidae</taxon>
        <taxon>Anguilla</taxon>
    </lineage>
</organism>
<accession>A0A0E9UEZ6</accession>